<accession>A0AAV4SGA7</accession>
<feature type="binding site" evidence="10">
    <location>
        <position position="337"/>
    </location>
    <ligand>
        <name>ATP</name>
        <dbReference type="ChEBI" id="CHEBI:30616"/>
        <note>ligand shared between two neighboring subunits of the homotrimer</note>
    </ligand>
</feature>
<protein>
    <submittedName>
        <fullName evidence="13">P2X purinoceptor 4</fullName>
    </submittedName>
</protein>
<comment type="subcellular location">
    <subcellularLocation>
        <location evidence="1">Endomembrane system</location>
    </subcellularLocation>
</comment>
<dbReference type="PRINTS" id="PR01307">
    <property type="entry name" value="P2XRECEPTOR"/>
</dbReference>
<feature type="disulfide bond" evidence="11">
    <location>
        <begin position="246"/>
        <end position="256"/>
    </location>
</feature>
<dbReference type="GO" id="GO:0005524">
    <property type="term" value="F:ATP binding"/>
    <property type="evidence" value="ECO:0007669"/>
    <property type="project" value="UniProtKB-KW"/>
</dbReference>
<dbReference type="InterPro" id="IPR059116">
    <property type="entry name" value="P2X_receptor"/>
</dbReference>
<dbReference type="GO" id="GO:0070588">
    <property type="term" value="P:calcium ion transmembrane transport"/>
    <property type="evidence" value="ECO:0007669"/>
    <property type="project" value="TreeGrafter"/>
</dbReference>
<evidence type="ECO:0000256" key="6">
    <source>
        <dbReference type="ARBA" id="ARBA00023065"/>
    </source>
</evidence>
<name>A0AAV4SGA7_CAEEX</name>
<evidence type="ECO:0000256" key="4">
    <source>
        <dbReference type="ARBA" id="ARBA00022692"/>
    </source>
</evidence>
<keyword evidence="6" id="KW-0406">Ion transport</keyword>
<evidence type="ECO:0000256" key="8">
    <source>
        <dbReference type="ARBA" id="ARBA00023286"/>
    </source>
</evidence>
<sequence>MVNCSTVAESLFSYETPKIVQIKSILVGVISRIIQLAILSYIIGYAIVYKKGYQEFSDVESSVTTKVKGIAFTNFSNDDFNPKILHPEWYRRIWDVADFVIPPSENGATFIATNIIITANQSQGTCPEDASVPGAICDKRNNTCVEGKPFPTGNGVMTGVCIDNDYDNTISTCEINAWCPTEKDIFPLKNKTALLKASEDFTIIFYVLSFFKLLHFYWNVFKLCIFIFSKWRNIKDTSDKSYLQNCLYDPEKASDCPIFRLGDIVRLSGQKNYNDVASKGGVIAVVIKWDCNLDQDKTYCFPKYEFNRLDDPNAKLAPGWNFRYANYYHDDRRTLYKLYGIRLSISVVGQAGKFRIVPLLTNIGAGLGLLALEVVICDVVVLYLVKKHHFYKTKKYEEVDPEDEPLIIVPEMSGADSKTIISTPDIGDQYQRLVD</sequence>
<dbReference type="InterPro" id="IPR001429">
    <property type="entry name" value="P2X_purnocptor"/>
</dbReference>
<dbReference type="GO" id="GO:0012505">
    <property type="term" value="C:endomembrane system"/>
    <property type="evidence" value="ECO:0007669"/>
    <property type="project" value="UniProtKB-SubCell"/>
</dbReference>
<dbReference type="PANTHER" id="PTHR10125:SF31">
    <property type="entry name" value="P2X RECEPTOR E"/>
    <property type="match status" value="1"/>
</dbReference>
<evidence type="ECO:0000256" key="3">
    <source>
        <dbReference type="ARBA" id="ARBA00022448"/>
    </source>
</evidence>
<feature type="transmembrane region" description="Helical" evidence="12">
    <location>
        <begin position="25"/>
        <end position="48"/>
    </location>
</feature>
<comment type="caution">
    <text evidence="13">The sequence shown here is derived from an EMBL/GenBank/DDBJ whole genome shotgun (WGS) entry which is preliminary data.</text>
</comment>
<dbReference type="GO" id="GO:0033198">
    <property type="term" value="P:response to ATP"/>
    <property type="evidence" value="ECO:0007669"/>
    <property type="project" value="InterPro"/>
</dbReference>
<evidence type="ECO:0000256" key="1">
    <source>
        <dbReference type="ARBA" id="ARBA00004308"/>
    </source>
</evidence>
<dbReference type="NCBIfam" id="TIGR00863">
    <property type="entry name" value="P2X"/>
    <property type="match status" value="1"/>
</dbReference>
<evidence type="ECO:0000256" key="2">
    <source>
        <dbReference type="ARBA" id="ARBA00009848"/>
    </source>
</evidence>
<evidence type="ECO:0000256" key="7">
    <source>
        <dbReference type="ARBA" id="ARBA00023136"/>
    </source>
</evidence>
<reference evidence="13 14" key="1">
    <citation type="submission" date="2021-06" db="EMBL/GenBank/DDBJ databases">
        <title>Caerostris extrusa draft genome.</title>
        <authorList>
            <person name="Kono N."/>
            <person name="Arakawa K."/>
        </authorList>
    </citation>
    <scope>NUCLEOTIDE SEQUENCE [LARGE SCALE GENOMIC DNA]</scope>
</reference>
<evidence type="ECO:0000256" key="5">
    <source>
        <dbReference type="ARBA" id="ARBA00022989"/>
    </source>
</evidence>
<keyword evidence="10" id="KW-0547">Nucleotide-binding</keyword>
<dbReference type="GO" id="GO:0004931">
    <property type="term" value="F:extracellularly ATP-gated monoatomic cation channel activity"/>
    <property type="evidence" value="ECO:0007669"/>
    <property type="project" value="InterPro"/>
</dbReference>
<keyword evidence="4 12" id="KW-0812">Transmembrane</keyword>
<dbReference type="GO" id="GO:0001614">
    <property type="term" value="F:purinergic nucleotide receptor activity"/>
    <property type="evidence" value="ECO:0007669"/>
    <property type="project" value="InterPro"/>
</dbReference>
<evidence type="ECO:0000256" key="12">
    <source>
        <dbReference type="SAM" id="Phobius"/>
    </source>
</evidence>
<evidence type="ECO:0000256" key="9">
    <source>
        <dbReference type="ARBA" id="ARBA00023303"/>
    </source>
</evidence>
<dbReference type="InterPro" id="IPR027309">
    <property type="entry name" value="P2X_extracellular_dom_sf"/>
</dbReference>
<comment type="similarity">
    <text evidence="2">Belongs to the P2X receptor family.</text>
</comment>
<dbReference type="Gene3D" id="1.10.287.940">
    <property type="entry name" value="atp-gated p2x4 ion channel"/>
    <property type="match status" value="1"/>
</dbReference>
<dbReference type="EMBL" id="BPLR01009390">
    <property type="protein sequence ID" value="GIY31550.1"/>
    <property type="molecule type" value="Genomic_DNA"/>
</dbReference>
<feature type="binding site" evidence="10">
    <location>
        <begin position="321"/>
        <end position="323"/>
    </location>
    <ligand>
        <name>ATP</name>
        <dbReference type="ChEBI" id="CHEBI:30616"/>
        <note>ligand shared between two neighboring subunits of the homotrimer</note>
    </ligand>
</feature>
<keyword evidence="11" id="KW-1015">Disulfide bond</keyword>
<dbReference type="PIRSF" id="PIRSF005713">
    <property type="entry name" value="P2X_purinoceptor"/>
    <property type="match status" value="1"/>
</dbReference>
<dbReference type="GO" id="GO:0005886">
    <property type="term" value="C:plasma membrane"/>
    <property type="evidence" value="ECO:0007669"/>
    <property type="project" value="InterPro"/>
</dbReference>
<organism evidence="13 14">
    <name type="scientific">Caerostris extrusa</name>
    <name type="common">Bark spider</name>
    <name type="synonym">Caerostris bankana</name>
    <dbReference type="NCBI Taxonomy" id="172846"/>
    <lineage>
        <taxon>Eukaryota</taxon>
        <taxon>Metazoa</taxon>
        <taxon>Ecdysozoa</taxon>
        <taxon>Arthropoda</taxon>
        <taxon>Chelicerata</taxon>
        <taxon>Arachnida</taxon>
        <taxon>Araneae</taxon>
        <taxon>Araneomorphae</taxon>
        <taxon>Entelegynae</taxon>
        <taxon>Araneoidea</taxon>
        <taxon>Araneidae</taxon>
        <taxon>Caerostris</taxon>
    </lineage>
</organism>
<dbReference type="Gene3D" id="2.60.490.10">
    <property type="entry name" value="atp-gated p2x4 ion channel domain"/>
    <property type="match status" value="1"/>
</dbReference>
<keyword evidence="8" id="KW-1071">Ligand-gated ion channel</keyword>
<keyword evidence="5 12" id="KW-1133">Transmembrane helix</keyword>
<keyword evidence="7 12" id="KW-0472">Membrane</keyword>
<dbReference type="Pfam" id="PF00864">
    <property type="entry name" value="P2X_receptor"/>
    <property type="match status" value="1"/>
</dbReference>
<proteinExistence type="inferred from homology"/>
<dbReference type="Proteomes" id="UP001054945">
    <property type="component" value="Unassembled WGS sequence"/>
</dbReference>
<keyword evidence="14" id="KW-1185">Reference proteome</keyword>
<evidence type="ECO:0000256" key="11">
    <source>
        <dbReference type="PIRSR" id="PIRSR005713-2"/>
    </source>
</evidence>
<dbReference type="GO" id="GO:0098794">
    <property type="term" value="C:postsynapse"/>
    <property type="evidence" value="ECO:0007669"/>
    <property type="project" value="GOC"/>
</dbReference>
<gene>
    <name evidence="13" type="primary">P2RX4</name>
    <name evidence="13" type="ORF">CEXT_299481</name>
</gene>
<keyword evidence="3" id="KW-0813">Transport</keyword>
<evidence type="ECO:0000313" key="14">
    <source>
        <dbReference type="Proteomes" id="UP001054945"/>
    </source>
</evidence>
<feature type="binding site" evidence="10">
    <location>
        <position position="202"/>
    </location>
    <ligand>
        <name>ATP</name>
        <dbReference type="ChEBI" id="CHEBI:30616"/>
        <note>ligand shared between two neighboring subunits of the homotrimer</note>
    </ligand>
</feature>
<evidence type="ECO:0000313" key="13">
    <source>
        <dbReference type="EMBL" id="GIY31550.1"/>
    </source>
</evidence>
<feature type="disulfide bond" evidence="11">
    <location>
        <begin position="137"/>
        <end position="161"/>
    </location>
</feature>
<feature type="disulfide bond" evidence="11">
    <location>
        <begin position="144"/>
        <end position="173"/>
    </location>
</feature>
<feature type="disulfide bond" evidence="11">
    <location>
        <begin position="126"/>
        <end position="179"/>
    </location>
</feature>
<keyword evidence="10" id="KW-0067">ATP-binding</keyword>
<feature type="binding site" evidence="10">
    <location>
        <begin position="66"/>
        <end position="68"/>
    </location>
    <ligand>
        <name>ATP</name>
        <dbReference type="ChEBI" id="CHEBI:30616"/>
        <note>ligand shared between two neighboring subunits of the homotrimer</note>
    </ligand>
</feature>
<evidence type="ECO:0000256" key="10">
    <source>
        <dbReference type="PIRSR" id="PIRSR005713-1"/>
    </source>
</evidence>
<dbReference type="AlphaFoldDB" id="A0AAV4SGA7"/>
<feature type="transmembrane region" description="Helical" evidence="12">
    <location>
        <begin position="363"/>
        <end position="385"/>
    </location>
</feature>
<keyword evidence="9" id="KW-0407">Ion channel</keyword>
<dbReference type="PANTHER" id="PTHR10125">
    <property type="entry name" value="P2X PURINOCEPTOR"/>
    <property type="match status" value="1"/>
</dbReference>
<feature type="disulfide bond" evidence="11">
    <location>
        <begin position="291"/>
        <end position="300"/>
    </location>
</feature>